<dbReference type="WBParaSite" id="PSAMB.scaffold7928size6879.g30738.t1">
    <property type="protein sequence ID" value="PSAMB.scaffold7928size6879.g30738.t1"/>
    <property type="gene ID" value="PSAMB.scaffold7928size6879.g30738"/>
</dbReference>
<evidence type="ECO:0000313" key="3">
    <source>
        <dbReference type="Proteomes" id="UP000887566"/>
    </source>
</evidence>
<protein>
    <submittedName>
        <fullName evidence="4">Membrane-associated protein</fullName>
    </submittedName>
</protein>
<dbReference type="AlphaFoldDB" id="A0A914XEQ2"/>
<accession>A0A914XEQ2</accession>
<evidence type="ECO:0000313" key="4">
    <source>
        <dbReference type="WBParaSite" id="PSAMB.scaffold7928size6879.g30738.t1"/>
    </source>
</evidence>
<feature type="transmembrane region" description="Helical" evidence="2">
    <location>
        <begin position="69"/>
        <end position="90"/>
    </location>
</feature>
<dbReference type="Proteomes" id="UP000887566">
    <property type="component" value="Unplaced"/>
</dbReference>
<organism evidence="3 4">
    <name type="scientific">Plectus sambesii</name>
    <dbReference type="NCBI Taxonomy" id="2011161"/>
    <lineage>
        <taxon>Eukaryota</taxon>
        <taxon>Metazoa</taxon>
        <taxon>Ecdysozoa</taxon>
        <taxon>Nematoda</taxon>
        <taxon>Chromadorea</taxon>
        <taxon>Plectida</taxon>
        <taxon>Plectina</taxon>
        <taxon>Plectoidea</taxon>
        <taxon>Plectidae</taxon>
        <taxon>Plectus</taxon>
    </lineage>
</organism>
<keyword evidence="2" id="KW-1133">Transmembrane helix</keyword>
<feature type="region of interest" description="Disordered" evidence="1">
    <location>
        <begin position="203"/>
        <end position="233"/>
    </location>
</feature>
<reference evidence="4" key="1">
    <citation type="submission" date="2022-11" db="UniProtKB">
        <authorList>
            <consortium name="WormBaseParasite"/>
        </authorList>
    </citation>
    <scope>IDENTIFICATION</scope>
</reference>
<sequence>MALMGAAASSIHDVTNASTTTTSDSSSAGLLGSADNNRTLVSSVVQQTVMSPVPYGRLLETHAVAEDHATFVIGMILLIAIAFCFCALLTRLTKTPTLYQTICYSRISRNEIVAWIRLDEETAARRTTQRKLPSFVVFLHSVIRCVRPTLLPAPMSASVARTDITASPSSSSSSRMLMQQRWSIASLPSYDIATTASLTASLTASTPVRTETPPPRYEDVTEPFVDGDAAELN</sequence>
<evidence type="ECO:0000256" key="1">
    <source>
        <dbReference type="SAM" id="MobiDB-lite"/>
    </source>
</evidence>
<name>A0A914XEQ2_9BILA</name>
<keyword evidence="2" id="KW-0472">Membrane</keyword>
<evidence type="ECO:0000256" key="2">
    <source>
        <dbReference type="SAM" id="Phobius"/>
    </source>
</evidence>
<keyword evidence="3" id="KW-1185">Reference proteome</keyword>
<keyword evidence="2" id="KW-0812">Transmembrane</keyword>
<proteinExistence type="predicted"/>